<reference evidence="2 3" key="1">
    <citation type="submission" date="2014-12" db="EMBL/GenBank/DDBJ databases">
        <title>Genome sequencing of Brevundimonas nasdae TPW30.</title>
        <authorList>
            <person name="Tan P.W."/>
            <person name="Chan K.-G."/>
        </authorList>
    </citation>
    <scope>NUCLEOTIDE SEQUENCE [LARGE SCALE GENOMIC DNA]</scope>
    <source>
        <strain evidence="2 3">TPW30</strain>
    </source>
</reference>
<dbReference type="STRING" id="172043.RM53_11815"/>
<feature type="signal peptide" evidence="1">
    <location>
        <begin position="1"/>
        <end position="23"/>
    </location>
</feature>
<evidence type="ECO:0000313" key="2">
    <source>
        <dbReference type="EMBL" id="KIC56722.1"/>
    </source>
</evidence>
<dbReference type="Gene3D" id="1.25.40.10">
    <property type="entry name" value="Tetratricopeptide repeat domain"/>
    <property type="match status" value="1"/>
</dbReference>
<name>A0A0B4CJS5_9CAUL</name>
<sequence length="215" mass="23210">MKTALFALALMAAPLTVASVAHADACDDRARGLQQSWDHVNFEVPQGVRMAEMARLNTQADAVVAQCPNRAEPLVWDAIITASEAGLKGGIGALGLVREARTELEQAERINPRALNGSVYVSLGSLYAQVPGAPIGFGNRQRARDYLQRGLAVAPNDVDANFFMGDLLVREHDWNGAARYLQKAIDAPARPGRAVADRGRKAEARALLVRAQQHH</sequence>
<dbReference type="Proteomes" id="UP000031166">
    <property type="component" value="Unassembled WGS sequence"/>
</dbReference>
<keyword evidence="1" id="KW-0732">Signal</keyword>
<dbReference type="InterPro" id="IPR011990">
    <property type="entry name" value="TPR-like_helical_dom_sf"/>
</dbReference>
<dbReference type="RefSeq" id="WP_039247001.1">
    <property type="nucleotide sequence ID" value="NZ_JWSY01000020.1"/>
</dbReference>
<organism evidence="2 3">
    <name type="scientific">Brevundimonas nasdae</name>
    <dbReference type="NCBI Taxonomy" id="172043"/>
    <lineage>
        <taxon>Bacteria</taxon>
        <taxon>Pseudomonadati</taxon>
        <taxon>Pseudomonadota</taxon>
        <taxon>Alphaproteobacteria</taxon>
        <taxon>Caulobacterales</taxon>
        <taxon>Caulobacteraceae</taxon>
        <taxon>Brevundimonas</taxon>
    </lineage>
</organism>
<evidence type="ECO:0000313" key="3">
    <source>
        <dbReference type="Proteomes" id="UP000031166"/>
    </source>
</evidence>
<dbReference type="EMBL" id="JWSY01000020">
    <property type="protein sequence ID" value="KIC56722.1"/>
    <property type="molecule type" value="Genomic_DNA"/>
</dbReference>
<dbReference type="AlphaFoldDB" id="A0A0B4CJS5"/>
<evidence type="ECO:0000256" key="1">
    <source>
        <dbReference type="SAM" id="SignalP"/>
    </source>
</evidence>
<feature type="chain" id="PRO_5002084594" evidence="1">
    <location>
        <begin position="24"/>
        <end position="215"/>
    </location>
</feature>
<gene>
    <name evidence="2" type="ORF">RM53_11815</name>
</gene>
<dbReference type="SUPFAM" id="SSF48452">
    <property type="entry name" value="TPR-like"/>
    <property type="match status" value="1"/>
</dbReference>
<proteinExistence type="predicted"/>
<protein>
    <submittedName>
        <fullName evidence="2">Uncharacterized protein</fullName>
    </submittedName>
</protein>
<comment type="caution">
    <text evidence="2">The sequence shown here is derived from an EMBL/GenBank/DDBJ whole genome shotgun (WGS) entry which is preliminary data.</text>
</comment>
<accession>A0A0B4CJS5</accession>